<organism evidence="1 2">
    <name type="scientific">Ceratitis capitata</name>
    <name type="common">Mediterranean fruit fly</name>
    <name type="synonym">Tephritis capitata</name>
    <dbReference type="NCBI Taxonomy" id="7213"/>
    <lineage>
        <taxon>Eukaryota</taxon>
        <taxon>Metazoa</taxon>
        <taxon>Ecdysozoa</taxon>
        <taxon>Arthropoda</taxon>
        <taxon>Hexapoda</taxon>
        <taxon>Insecta</taxon>
        <taxon>Pterygota</taxon>
        <taxon>Neoptera</taxon>
        <taxon>Endopterygota</taxon>
        <taxon>Diptera</taxon>
        <taxon>Brachycera</taxon>
        <taxon>Muscomorpha</taxon>
        <taxon>Tephritoidea</taxon>
        <taxon>Tephritidae</taxon>
        <taxon>Ceratitis</taxon>
        <taxon>Ceratitis</taxon>
    </lineage>
</organism>
<dbReference type="AlphaFoldDB" id="A0A811VAQ9"/>
<proteinExistence type="predicted"/>
<comment type="caution">
    <text evidence="1">The sequence shown here is derived from an EMBL/GenBank/DDBJ whole genome shotgun (WGS) entry which is preliminary data.</text>
</comment>
<name>A0A811VAQ9_CERCA</name>
<dbReference type="PANTHER" id="PTHR20898">
    <property type="entry name" value="DAEDALUS ON 3-RELATED-RELATED"/>
    <property type="match status" value="1"/>
</dbReference>
<dbReference type="Pfam" id="PF06477">
    <property type="entry name" value="DUF1091"/>
    <property type="match status" value="1"/>
</dbReference>
<dbReference type="EMBL" id="CAJHJT010000056">
    <property type="protein sequence ID" value="CAD7013338.1"/>
    <property type="molecule type" value="Genomic_DNA"/>
</dbReference>
<keyword evidence="2" id="KW-1185">Reference proteome</keyword>
<evidence type="ECO:0000313" key="2">
    <source>
        <dbReference type="Proteomes" id="UP000606786"/>
    </source>
</evidence>
<evidence type="ECO:0000313" key="1">
    <source>
        <dbReference type="EMBL" id="CAD7013338.1"/>
    </source>
</evidence>
<sequence length="231" mass="27126">MAYSAVLGIQLFNEHEVAQSNAYSSFILYNNFLLFSAFQADRSGEIELLCYLKYLSILINLCYSLSHSLSVSPSLHKQREITITGFQTNFDRQFMDLSFAKHPNSKRFDMNVTLFRPIHENQFTLNVRLRVKPKGESNYRNFYSWKNVEGCSFLRRFQANKMYQRFFKLSPQLIELFRCPMKVGHYECKDLEVGQNRVIDFLYIGEYRVTTEVNINGTTKPSMLIINLIIE</sequence>
<dbReference type="PANTHER" id="PTHR20898:SF0">
    <property type="entry name" value="DAEDALUS ON 3-RELATED"/>
    <property type="match status" value="1"/>
</dbReference>
<dbReference type="Proteomes" id="UP000606786">
    <property type="component" value="Unassembled WGS sequence"/>
</dbReference>
<protein>
    <submittedName>
        <fullName evidence="1">(Mediterranean fruit fly) hypothetical protein</fullName>
    </submittedName>
</protein>
<accession>A0A811VAQ9</accession>
<gene>
    <name evidence="1" type="ORF">CCAP1982_LOCUS21406</name>
</gene>
<dbReference type="InterPro" id="IPR010512">
    <property type="entry name" value="DUF1091"/>
</dbReference>
<reference evidence="1" key="1">
    <citation type="submission" date="2020-11" db="EMBL/GenBank/DDBJ databases">
        <authorList>
            <person name="Whitehead M."/>
        </authorList>
    </citation>
    <scope>NUCLEOTIDE SEQUENCE</scope>
    <source>
        <strain evidence="1">EGII</strain>
    </source>
</reference>